<keyword evidence="3" id="KW-0411">Iron-sulfur</keyword>
<dbReference type="Pfam" id="PF12838">
    <property type="entry name" value="Fer4_7"/>
    <property type="match status" value="1"/>
</dbReference>
<dbReference type="RefSeq" id="WP_086487134.1">
    <property type="nucleotide sequence ID" value="NZ_MSLT01000006.1"/>
</dbReference>
<dbReference type="InterPro" id="IPR017900">
    <property type="entry name" value="4Fe4S_Fe_S_CS"/>
</dbReference>
<dbReference type="SUPFAM" id="SSF54862">
    <property type="entry name" value="4Fe-4S ferredoxins"/>
    <property type="match status" value="1"/>
</dbReference>
<dbReference type="PROSITE" id="PS00198">
    <property type="entry name" value="4FE4S_FER_1"/>
    <property type="match status" value="1"/>
</dbReference>
<evidence type="ECO:0000256" key="1">
    <source>
        <dbReference type="ARBA" id="ARBA00022723"/>
    </source>
</evidence>
<proteinExistence type="predicted"/>
<dbReference type="PROSITE" id="PS51379">
    <property type="entry name" value="4FE4S_FER_2"/>
    <property type="match status" value="1"/>
</dbReference>
<dbReference type="InterPro" id="IPR017896">
    <property type="entry name" value="4Fe4S_Fe-S-bd"/>
</dbReference>
<reference evidence="5 6" key="1">
    <citation type="submission" date="2016-12" db="EMBL/GenBank/DDBJ databases">
        <title>Thioflexothrix psekupsii D3 genome sequencing and assembly.</title>
        <authorList>
            <person name="Fomenkov A."/>
            <person name="Vincze T."/>
            <person name="Grabovich M."/>
            <person name="Anton B.P."/>
            <person name="Dubinina G."/>
            <person name="Orlova M."/>
            <person name="Belousova E."/>
            <person name="Roberts R.J."/>
        </authorList>
    </citation>
    <scope>NUCLEOTIDE SEQUENCE [LARGE SCALE GENOMIC DNA]</scope>
    <source>
        <strain evidence="5">D3</strain>
    </source>
</reference>
<organism evidence="5 6">
    <name type="scientific">Thioflexithrix psekupsensis</name>
    <dbReference type="NCBI Taxonomy" id="1570016"/>
    <lineage>
        <taxon>Bacteria</taxon>
        <taxon>Pseudomonadati</taxon>
        <taxon>Pseudomonadota</taxon>
        <taxon>Gammaproteobacteria</taxon>
        <taxon>Thiotrichales</taxon>
        <taxon>Thioflexithrix</taxon>
    </lineage>
</organism>
<protein>
    <submittedName>
        <fullName evidence="5">Ferredoxin</fullName>
    </submittedName>
</protein>
<accession>A0A251XBL8</accession>
<keyword evidence="6" id="KW-1185">Reference proteome</keyword>
<evidence type="ECO:0000256" key="2">
    <source>
        <dbReference type="ARBA" id="ARBA00023004"/>
    </source>
</evidence>
<keyword evidence="1" id="KW-0479">Metal-binding</keyword>
<comment type="caution">
    <text evidence="5">The sequence shown here is derived from an EMBL/GenBank/DDBJ whole genome shotgun (WGS) entry which is preliminary data.</text>
</comment>
<sequence length="66" mass="7058">MALRIEVDLCTACGDCVPVCPEKAIFIHRLVVDIATDRCNECNGHADEPLCVSVCPVDDCIVGAIL</sequence>
<keyword evidence="2" id="KW-0408">Iron</keyword>
<evidence type="ECO:0000259" key="4">
    <source>
        <dbReference type="PROSITE" id="PS51379"/>
    </source>
</evidence>
<evidence type="ECO:0000313" key="6">
    <source>
        <dbReference type="Proteomes" id="UP000194798"/>
    </source>
</evidence>
<name>A0A251XBL8_9GAMM</name>
<gene>
    <name evidence="5" type="ORF">TPSD3_03180</name>
</gene>
<evidence type="ECO:0000313" key="5">
    <source>
        <dbReference type="EMBL" id="OUD15537.1"/>
    </source>
</evidence>
<evidence type="ECO:0000256" key="3">
    <source>
        <dbReference type="ARBA" id="ARBA00023014"/>
    </source>
</evidence>
<dbReference type="EMBL" id="MSLT01000006">
    <property type="protein sequence ID" value="OUD15537.1"/>
    <property type="molecule type" value="Genomic_DNA"/>
</dbReference>
<dbReference type="OrthoDB" id="9803397at2"/>
<dbReference type="AlphaFoldDB" id="A0A251XBL8"/>
<dbReference type="Proteomes" id="UP000194798">
    <property type="component" value="Unassembled WGS sequence"/>
</dbReference>
<dbReference type="Gene3D" id="3.30.70.20">
    <property type="match status" value="1"/>
</dbReference>
<feature type="domain" description="4Fe-4S ferredoxin-type" evidence="4">
    <location>
        <begin position="1"/>
        <end position="30"/>
    </location>
</feature>
<dbReference type="GO" id="GO:0046872">
    <property type="term" value="F:metal ion binding"/>
    <property type="evidence" value="ECO:0007669"/>
    <property type="project" value="UniProtKB-KW"/>
</dbReference>
<dbReference type="GO" id="GO:0051536">
    <property type="term" value="F:iron-sulfur cluster binding"/>
    <property type="evidence" value="ECO:0007669"/>
    <property type="project" value="UniProtKB-KW"/>
</dbReference>